<dbReference type="InterPro" id="IPR009000">
    <property type="entry name" value="Transl_B-barrel_sf"/>
</dbReference>
<dbReference type="InterPro" id="IPR023115">
    <property type="entry name" value="TIF_IF2_dom3"/>
</dbReference>
<comment type="function">
    <text evidence="14">Plays a role in translation initiation. Ribosome-dependent GTPase that promotes the joining of the 60S ribosomal subunit to the pre-initiation complex to form the 80S initiation complex with the initiator methionine-tRNA in the P-site base paired to the start codon. Together with eIF1A (EIF1AX), actively orients the initiator methionine-tRNA in a conformation that allows 60S ribosomal subunit joining to form the 80S initiation complex. Is released after formation of the 80S initiation complex. Its GTPase activity is not essential for ribosomal subunits joining, but GTP hydrolysis is needed for eIF1A (EIF1AX) ejection quickly followed by EIF5B release to form elongation-competent ribosomes. In contrast to its procaryotic homolog, does not promote recruitment of Met-rRNA to the small ribosomal subunit.</text>
</comment>
<dbReference type="GO" id="GO:0003743">
    <property type="term" value="F:translation initiation factor activity"/>
    <property type="evidence" value="ECO:0007669"/>
    <property type="project" value="UniProtKB-KW"/>
</dbReference>
<dbReference type="SUPFAM" id="SSF52156">
    <property type="entry name" value="Initiation factor IF2/eIF5b, domain 3"/>
    <property type="match status" value="1"/>
</dbReference>
<name>A0A2H8TKJ4_9HEMI</name>
<accession>A0A2H8TKJ4</accession>
<dbReference type="Pfam" id="PF00009">
    <property type="entry name" value="GTP_EFTU"/>
    <property type="match status" value="1"/>
</dbReference>
<evidence type="ECO:0000256" key="5">
    <source>
        <dbReference type="ARBA" id="ARBA00013824"/>
    </source>
</evidence>
<protein>
    <recommendedName>
        <fullName evidence="5">Eukaryotic translation initiation factor 5B</fullName>
        <ecNumber evidence="4">3.6.5.3</ecNumber>
    </recommendedName>
    <alternativeName>
        <fullName evidence="13">Translation initiation factor IF-2</fullName>
    </alternativeName>
</protein>
<evidence type="ECO:0000256" key="14">
    <source>
        <dbReference type="ARBA" id="ARBA00053410"/>
    </source>
</evidence>
<comment type="similarity">
    <text evidence="3">Belongs to the TRAFAC class translation factor GTPase superfamily. Classic translation factor GTPase family. IF-2 subfamily.</text>
</comment>
<dbReference type="FunFam" id="3.40.50.300:FF:000112">
    <property type="entry name" value="Eukaryotic translation initiation factor 5B"/>
    <property type="match status" value="1"/>
</dbReference>
<dbReference type="InterPro" id="IPR015760">
    <property type="entry name" value="TIF_IF2"/>
</dbReference>
<dbReference type="InterPro" id="IPR000795">
    <property type="entry name" value="T_Tr_GTP-bd_dom"/>
</dbReference>
<dbReference type="GO" id="GO:0005739">
    <property type="term" value="C:mitochondrion"/>
    <property type="evidence" value="ECO:0007669"/>
    <property type="project" value="TreeGrafter"/>
</dbReference>
<gene>
    <name evidence="18" type="primary">EIF5B</name>
</gene>
<dbReference type="NCBIfam" id="NF003078">
    <property type="entry name" value="PRK04004.1"/>
    <property type="match status" value="1"/>
</dbReference>
<dbReference type="InterPro" id="IPR005225">
    <property type="entry name" value="Small_GTP-bd"/>
</dbReference>
<dbReference type="GO" id="GO:0003924">
    <property type="term" value="F:GTPase activity"/>
    <property type="evidence" value="ECO:0007669"/>
    <property type="project" value="InterPro"/>
</dbReference>
<evidence type="ECO:0000256" key="3">
    <source>
        <dbReference type="ARBA" id="ARBA00007733"/>
    </source>
</evidence>
<keyword evidence="6" id="KW-0963">Cytoplasm</keyword>
<dbReference type="Gene3D" id="3.40.50.10050">
    <property type="entry name" value="Translation initiation factor IF- 2, domain 3"/>
    <property type="match status" value="1"/>
</dbReference>
<dbReference type="EMBL" id="GFXV01002850">
    <property type="protein sequence ID" value="MBW14655.1"/>
    <property type="molecule type" value="Transcribed_RNA"/>
</dbReference>
<dbReference type="NCBIfam" id="TIGR00231">
    <property type="entry name" value="small_GTP"/>
    <property type="match status" value="1"/>
</dbReference>
<dbReference type="InterPro" id="IPR029459">
    <property type="entry name" value="EFTU-type"/>
</dbReference>
<dbReference type="CDD" id="cd03703">
    <property type="entry name" value="aeIF5B_II"/>
    <property type="match status" value="1"/>
</dbReference>
<evidence type="ECO:0000256" key="13">
    <source>
        <dbReference type="ARBA" id="ARBA00032478"/>
    </source>
</evidence>
<dbReference type="Gene3D" id="3.40.50.300">
    <property type="entry name" value="P-loop containing nucleotide triphosphate hydrolases"/>
    <property type="match status" value="1"/>
</dbReference>
<dbReference type="InterPro" id="IPR027417">
    <property type="entry name" value="P-loop_NTPase"/>
</dbReference>
<keyword evidence="11" id="KW-0648">Protein biosynthesis</keyword>
<dbReference type="FunFam" id="2.40.30.10:FF:000026">
    <property type="entry name" value="Eukaryotic translation initiation factor 5B"/>
    <property type="match status" value="1"/>
</dbReference>
<sequence>MSTNDAKKKKKPVAPAKDKKGPGKKAIAALKEVLQQQKEEEEKLRREEEEEEKRLEELERQKEEKIKLEQEKKEKKKQKEKEKKERLKAEGKFLTPKQKADRARAQLLLETYKAQSEALRTQSTVDKVDENDESEKSDDETIHNSDDNKNDEAVKVQTQNGGMSKEEEVKSDLRAAVVCVLGHVDTGKTKILDKLRRTNVQDGEAGGITQQIGATNVPLHAIKEQTKVVNGYATKKFLVPGLLIIDTPGHESFSNLRNRGSSLCDIAILVVDIMHGLEPQTIESINILKSKKTPFIVALNKIDRLYDWQTNPRKDVRDILNSQHSNTQNEFKTRSQNVILQFAEQGLNAALFYENPDPKSYVSLVPTSAITGEGMGNLLDLIVENCQTHLYKRLVFNTELQATVLEVKAITGLGTTIDTILVNGYLKEGDTIVVAGTDGPVVTQIRSLLMPQPLKELRVKNAYIEYKEIKAAQGVKIAAKDLEKAIAGLNIYVANKTEEIERLKEVVAKELKSALSTIKLQDRGVYVQASTLGSLEALLDFLRSSKIPYSNIRIGPVVKKDVMKASIMLEHSPLYATILAFDVKVERDAQELADTLNVKIFQADIIYHLFDKFTAYQDDLKKKNRDQFKSIAVFPCKLKVLPQFVFNSRDPIVMGVMVESGIVKEGTPICVPSKEFVDLGIVTSIENNHKAVETARKGQEICIKIEPIPGDAPKMFGRHFDEKDLLVSKISRQSIDACKDHFRDDLLKTDWQLMVELKKLFEIL</sequence>
<evidence type="ECO:0000256" key="9">
    <source>
        <dbReference type="ARBA" id="ARBA00022741"/>
    </source>
</evidence>
<dbReference type="CDD" id="cd01887">
    <property type="entry name" value="IF2_eIF5B"/>
    <property type="match status" value="1"/>
</dbReference>
<evidence type="ECO:0000256" key="8">
    <source>
        <dbReference type="ARBA" id="ARBA00022723"/>
    </source>
</evidence>
<dbReference type="Pfam" id="PF11987">
    <property type="entry name" value="IF-2"/>
    <property type="match status" value="1"/>
</dbReference>
<dbReference type="OrthoDB" id="4928at2759"/>
<evidence type="ECO:0000256" key="2">
    <source>
        <dbReference type="ARBA" id="ARBA00004496"/>
    </source>
</evidence>
<dbReference type="PANTHER" id="PTHR43381:SF4">
    <property type="entry name" value="EUKARYOTIC TRANSLATION INITIATION FACTOR 5B"/>
    <property type="match status" value="1"/>
</dbReference>
<dbReference type="GO" id="GO:0005525">
    <property type="term" value="F:GTP binding"/>
    <property type="evidence" value="ECO:0007669"/>
    <property type="project" value="UniProtKB-KW"/>
</dbReference>
<feature type="region of interest" description="Disordered" evidence="16">
    <location>
        <begin position="1"/>
        <end position="101"/>
    </location>
</feature>
<feature type="domain" description="Tr-type G" evidence="17">
    <location>
        <begin position="173"/>
        <end position="390"/>
    </location>
</feature>
<feature type="compositionally biased region" description="Basic and acidic residues" evidence="16">
    <location>
        <begin position="139"/>
        <end position="154"/>
    </location>
</feature>
<evidence type="ECO:0000256" key="7">
    <source>
        <dbReference type="ARBA" id="ARBA00022540"/>
    </source>
</evidence>
<dbReference type="FunFam" id="3.40.50.10050:FF:000002">
    <property type="entry name" value="Eukaryotic translation initiation factor 5B"/>
    <property type="match status" value="1"/>
</dbReference>
<dbReference type="PROSITE" id="PS51722">
    <property type="entry name" value="G_TR_2"/>
    <property type="match status" value="1"/>
</dbReference>
<dbReference type="PRINTS" id="PR00315">
    <property type="entry name" value="ELONGATNFCT"/>
</dbReference>
<evidence type="ECO:0000256" key="15">
    <source>
        <dbReference type="ARBA" id="ARBA00061781"/>
    </source>
</evidence>
<dbReference type="CDD" id="cd16266">
    <property type="entry name" value="IF2_aeIF5B_IV"/>
    <property type="match status" value="1"/>
</dbReference>
<dbReference type="InterPro" id="IPR036925">
    <property type="entry name" value="TIF_IF2_dom3_sf"/>
</dbReference>
<dbReference type="Gene3D" id="2.40.30.10">
    <property type="entry name" value="Translation factors"/>
    <property type="match status" value="2"/>
</dbReference>
<keyword evidence="9" id="KW-0547">Nucleotide-binding</keyword>
<dbReference type="FunFam" id="2.40.30.10:FF:000013">
    <property type="entry name" value="eukaryotic translation initiation factor 5B"/>
    <property type="match status" value="1"/>
</dbReference>
<evidence type="ECO:0000256" key="10">
    <source>
        <dbReference type="ARBA" id="ARBA00022801"/>
    </source>
</evidence>
<comment type="cofactor">
    <cofactor evidence="1">
        <name>a monovalent cation</name>
        <dbReference type="ChEBI" id="CHEBI:60242"/>
    </cofactor>
</comment>
<evidence type="ECO:0000256" key="1">
    <source>
        <dbReference type="ARBA" id="ARBA00001944"/>
    </source>
</evidence>
<feature type="compositionally biased region" description="Basic and acidic residues" evidence="16">
    <location>
        <begin position="37"/>
        <end position="91"/>
    </location>
</feature>
<dbReference type="AlphaFoldDB" id="A0A2H8TKJ4"/>
<comment type="subunit">
    <text evidence="15">Interacts through its C-terminal domain (CTD) with the CTD of eIF1A (EIF1AX) or with the CTD of EIF5 (mutually exclusive) through a common binding site. Interacts with eIF1A (EIF1AX) from the location of the start codon by the 43S complex until the formation of the 80S complex. Interacts with ANXA5 in a calcium and phospholipid-dependent manner.</text>
</comment>
<dbReference type="Pfam" id="PF14578">
    <property type="entry name" value="GTP_EFTU_D4"/>
    <property type="match status" value="1"/>
</dbReference>
<keyword evidence="7 18" id="KW-0396">Initiation factor</keyword>
<evidence type="ECO:0000259" key="17">
    <source>
        <dbReference type="PROSITE" id="PS51722"/>
    </source>
</evidence>
<dbReference type="SUPFAM" id="SSF50447">
    <property type="entry name" value="Translation proteins"/>
    <property type="match status" value="1"/>
</dbReference>
<evidence type="ECO:0000313" key="18">
    <source>
        <dbReference type="EMBL" id="MBW14655.1"/>
    </source>
</evidence>
<comment type="subcellular location">
    <subcellularLocation>
        <location evidence="2">Cytoplasm</location>
    </subcellularLocation>
</comment>
<evidence type="ECO:0000256" key="16">
    <source>
        <dbReference type="SAM" id="MobiDB-lite"/>
    </source>
</evidence>
<evidence type="ECO:0000256" key="4">
    <source>
        <dbReference type="ARBA" id="ARBA00011986"/>
    </source>
</evidence>
<keyword evidence="12" id="KW-0342">GTP-binding</keyword>
<dbReference type="EC" id="3.6.5.3" evidence="4"/>
<evidence type="ECO:0000256" key="6">
    <source>
        <dbReference type="ARBA" id="ARBA00022490"/>
    </source>
</evidence>
<feature type="compositionally biased region" description="Low complexity" evidence="16">
    <location>
        <begin position="24"/>
        <end position="36"/>
    </location>
</feature>
<keyword evidence="10" id="KW-0378">Hydrolase</keyword>
<dbReference type="PANTHER" id="PTHR43381">
    <property type="entry name" value="TRANSLATION INITIATION FACTOR IF-2-RELATED"/>
    <property type="match status" value="1"/>
</dbReference>
<proteinExistence type="inferred from homology"/>
<dbReference type="SUPFAM" id="SSF52540">
    <property type="entry name" value="P-loop containing nucleoside triphosphate hydrolases"/>
    <property type="match status" value="1"/>
</dbReference>
<evidence type="ECO:0000256" key="12">
    <source>
        <dbReference type="ARBA" id="ARBA00023134"/>
    </source>
</evidence>
<feature type="compositionally biased region" description="Acidic residues" evidence="16">
    <location>
        <begin position="129"/>
        <end position="138"/>
    </location>
</feature>
<feature type="region of interest" description="Disordered" evidence="16">
    <location>
        <begin position="118"/>
        <end position="168"/>
    </location>
</feature>
<reference evidence="18" key="1">
    <citation type="submission" date="2017-10" db="EMBL/GenBank/DDBJ databases">
        <title>Transcriptome Assembly of Sugarcane Aphid Adults.</title>
        <authorList>
            <person name="Scully E.D."/>
            <person name="Palmer N.A."/>
            <person name="Geib S.M."/>
            <person name="Sarath G."/>
            <person name="Sattler S.E."/>
        </authorList>
    </citation>
    <scope>NUCLEOTIDE SEQUENCE</scope>
    <source>
        <tissue evidence="18">Whole body</tissue>
    </source>
</reference>
<dbReference type="GO" id="GO:0046872">
    <property type="term" value="F:metal ion binding"/>
    <property type="evidence" value="ECO:0007669"/>
    <property type="project" value="UniProtKB-KW"/>
</dbReference>
<keyword evidence="8" id="KW-0479">Metal-binding</keyword>
<evidence type="ECO:0000256" key="11">
    <source>
        <dbReference type="ARBA" id="ARBA00022917"/>
    </source>
</evidence>
<organism evidence="18">
    <name type="scientific">Melanaphis sacchari</name>
    <dbReference type="NCBI Taxonomy" id="742174"/>
    <lineage>
        <taxon>Eukaryota</taxon>
        <taxon>Metazoa</taxon>
        <taxon>Ecdysozoa</taxon>
        <taxon>Arthropoda</taxon>
        <taxon>Hexapoda</taxon>
        <taxon>Insecta</taxon>
        <taxon>Pterygota</taxon>
        <taxon>Neoptera</taxon>
        <taxon>Paraneoptera</taxon>
        <taxon>Hemiptera</taxon>
        <taxon>Sternorrhyncha</taxon>
        <taxon>Aphidomorpha</taxon>
        <taxon>Aphidoidea</taxon>
        <taxon>Aphididae</taxon>
        <taxon>Aphidini</taxon>
        <taxon>Melanaphis</taxon>
    </lineage>
</organism>